<dbReference type="GO" id="GO:0022857">
    <property type="term" value="F:transmembrane transporter activity"/>
    <property type="evidence" value="ECO:0007669"/>
    <property type="project" value="InterPro"/>
</dbReference>
<keyword evidence="10" id="KW-1185">Reference proteome</keyword>
<feature type="transmembrane region" description="Helical" evidence="8">
    <location>
        <begin position="279"/>
        <end position="299"/>
    </location>
</feature>
<feature type="transmembrane region" description="Helical" evidence="8">
    <location>
        <begin position="93"/>
        <end position="114"/>
    </location>
</feature>
<evidence type="ECO:0000313" key="9">
    <source>
        <dbReference type="EMBL" id="TQL43848.1"/>
    </source>
</evidence>
<feature type="transmembrane region" description="Helical" evidence="8">
    <location>
        <begin position="193"/>
        <end position="214"/>
    </location>
</feature>
<evidence type="ECO:0000256" key="4">
    <source>
        <dbReference type="ARBA" id="ARBA00022692"/>
    </source>
</evidence>
<dbReference type="OrthoDB" id="9809167at2"/>
<feature type="transmembrane region" description="Helical" evidence="8">
    <location>
        <begin position="390"/>
        <end position="409"/>
    </location>
</feature>
<feature type="transmembrane region" description="Helical" evidence="8">
    <location>
        <begin position="54"/>
        <end position="73"/>
    </location>
</feature>
<comment type="subcellular location">
    <subcellularLocation>
        <location evidence="1">Membrane</location>
        <topology evidence="1">Multi-pass membrane protein</topology>
    </subcellularLocation>
</comment>
<comment type="caution">
    <text evidence="9">The sequence shown here is derived from an EMBL/GenBank/DDBJ whole genome shotgun (WGS) entry which is preliminary data.</text>
</comment>
<dbReference type="Gene3D" id="1.10.4160.10">
    <property type="entry name" value="Hydantoin permease"/>
    <property type="match status" value="1"/>
</dbReference>
<name>A0A542Y6X7_9MICO</name>
<evidence type="ECO:0000256" key="5">
    <source>
        <dbReference type="ARBA" id="ARBA00022989"/>
    </source>
</evidence>
<dbReference type="GO" id="GO:0005886">
    <property type="term" value="C:plasma membrane"/>
    <property type="evidence" value="ECO:0007669"/>
    <property type="project" value="TreeGrafter"/>
</dbReference>
<reference evidence="9 10" key="1">
    <citation type="submission" date="2019-06" db="EMBL/GenBank/DDBJ databases">
        <title>Sequencing the genomes of 1000 actinobacteria strains.</title>
        <authorList>
            <person name="Klenk H.-P."/>
        </authorList>
    </citation>
    <scope>NUCLEOTIDE SEQUENCE [LARGE SCALE GENOMIC DNA]</scope>
    <source>
        <strain evidence="9 10">DSM 8803</strain>
    </source>
</reference>
<evidence type="ECO:0000256" key="2">
    <source>
        <dbReference type="ARBA" id="ARBA00008974"/>
    </source>
</evidence>
<keyword evidence="4 8" id="KW-0812">Transmembrane</keyword>
<feature type="transmembrane region" description="Helical" evidence="8">
    <location>
        <begin position="134"/>
        <end position="154"/>
    </location>
</feature>
<dbReference type="Pfam" id="PF02133">
    <property type="entry name" value="Transp_cyt_pur"/>
    <property type="match status" value="1"/>
</dbReference>
<comment type="similarity">
    <text evidence="2 7">Belongs to the purine-cytosine permease (2.A.39) family.</text>
</comment>
<dbReference type="RefSeq" id="WP_141887110.1">
    <property type="nucleotide sequence ID" value="NZ_BAAAUY010000001.1"/>
</dbReference>
<protein>
    <submittedName>
        <fullName evidence="9">NCS1 family nucleobase:cation symporter-1</fullName>
    </submittedName>
</protein>
<gene>
    <name evidence="9" type="ORF">FB468_1885</name>
</gene>
<sequence>MSDKTPELRFVEFIPHKERHGHPASQFPLWFSVNMMLLTTLTGGIGVLAGLNMFWSVVAIVIGNLVGAMFVAAHAVQGPRLGIPQMIQSRAQFGVYGAVLPLIAVFIMYIGYFASNSVIAGDAIAAGTPINKTWGIVISGLIILVITFYGHDLIHKIERWFAILLAIGFIALTIVTMQLGLPEGVWNVGDFNGNAFLLLIGATATWQLTFAPYVADYSRYLPANTKARPVFLFTYGGLAVSTIWLMTLGAALTTIFPTYGDAPSETIASLFPDGMAPLIYLFIVLGVIATNVFNLYGAFMSLTTIVDTFSRVKAKLSVRAILLLAVFVIATIVAVAASDDFMTYFSNLLLVLAYLLFPWTTINLVDFYFVRKGRYVVKDIFNPDGQYGRFNAPAIVSYVIAIIVQVPFMSTAFFTGPLFEALGGVDIAWIIALTLPGVIYFFLMRQTRLRAHELETDTIDIEEAMAARE</sequence>
<keyword evidence="6 7" id="KW-0472">Membrane</keyword>
<organism evidence="9 10">
    <name type="scientific">Leucobacter komagatae</name>
    <dbReference type="NCBI Taxonomy" id="55969"/>
    <lineage>
        <taxon>Bacteria</taxon>
        <taxon>Bacillati</taxon>
        <taxon>Actinomycetota</taxon>
        <taxon>Actinomycetes</taxon>
        <taxon>Micrococcales</taxon>
        <taxon>Microbacteriaceae</taxon>
        <taxon>Leucobacter</taxon>
    </lineage>
</organism>
<evidence type="ECO:0000256" key="3">
    <source>
        <dbReference type="ARBA" id="ARBA00022448"/>
    </source>
</evidence>
<dbReference type="Proteomes" id="UP000319094">
    <property type="component" value="Unassembled WGS sequence"/>
</dbReference>
<proteinExistence type="inferred from homology"/>
<dbReference type="PIRSF" id="PIRSF002744">
    <property type="entry name" value="Pur-cyt_permease"/>
    <property type="match status" value="1"/>
</dbReference>
<evidence type="ECO:0000256" key="8">
    <source>
        <dbReference type="SAM" id="Phobius"/>
    </source>
</evidence>
<dbReference type="InterPro" id="IPR026030">
    <property type="entry name" value="Pur-cyt_permease_Fcy2/21/22"/>
</dbReference>
<feature type="transmembrane region" description="Helical" evidence="8">
    <location>
        <begin position="161"/>
        <end position="181"/>
    </location>
</feature>
<feature type="transmembrane region" description="Helical" evidence="8">
    <location>
        <begin position="235"/>
        <end position="259"/>
    </location>
</feature>
<dbReference type="AlphaFoldDB" id="A0A542Y6X7"/>
<feature type="transmembrane region" description="Helical" evidence="8">
    <location>
        <begin position="344"/>
        <end position="369"/>
    </location>
</feature>
<feature type="transmembrane region" description="Helical" evidence="8">
    <location>
        <begin position="421"/>
        <end position="443"/>
    </location>
</feature>
<accession>A0A542Y6X7</accession>
<evidence type="ECO:0000313" key="10">
    <source>
        <dbReference type="Proteomes" id="UP000319094"/>
    </source>
</evidence>
<feature type="transmembrane region" description="Helical" evidence="8">
    <location>
        <begin position="27"/>
        <end position="48"/>
    </location>
</feature>
<dbReference type="CDD" id="cd11484">
    <property type="entry name" value="SLC-NCS1sbd_CobB-like"/>
    <property type="match status" value="1"/>
</dbReference>
<dbReference type="InterPro" id="IPR001248">
    <property type="entry name" value="Pur-cyt_permease"/>
</dbReference>
<dbReference type="PANTHER" id="PTHR31806:SF1">
    <property type="entry name" value="PURINE-CYTOSINE PERMEASE FCY2-RELATED"/>
    <property type="match status" value="1"/>
</dbReference>
<feature type="transmembrane region" description="Helical" evidence="8">
    <location>
        <begin position="320"/>
        <end position="338"/>
    </location>
</feature>
<keyword evidence="5 8" id="KW-1133">Transmembrane helix</keyword>
<evidence type="ECO:0000256" key="7">
    <source>
        <dbReference type="PIRNR" id="PIRNR002744"/>
    </source>
</evidence>
<dbReference type="EMBL" id="VFON01000001">
    <property type="protein sequence ID" value="TQL43848.1"/>
    <property type="molecule type" value="Genomic_DNA"/>
</dbReference>
<dbReference type="PANTHER" id="PTHR31806">
    <property type="entry name" value="PURINE-CYTOSINE PERMEASE FCY2-RELATED"/>
    <property type="match status" value="1"/>
</dbReference>
<evidence type="ECO:0000256" key="6">
    <source>
        <dbReference type="ARBA" id="ARBA00023136"/>
    </source>
</evidence>
<keyword evidence="3 7" id="KW-0813">Transport</keyword>
<evidence type="ECO:0000256" key="1">
    <source>
        <dbReference type="ARBA" id="ARBA00004141"/>
    </source>
</evidence>